<sequence length="363" mass="38537">MKRSFRARFTLFLTAMLLAGHAYAVDGGTIGLVTPLSGDYSILGKQLAEGAQLQASHSGAVVTVIDESCEEGSGVAVADQLIAAGAEIAIGFMCSATLRSALPILKDAGIPAITVSVRSTPLMEEALKAGWPLYRMAPSQKDEADELTEIIMSQWADKPVALLDDGTIYFRELINAVRNRIEERGLKPVIVDTFRPAQEQQAALVRRLEQAGATHILIGGTRNDTAIIARDAAQSGASLTILGGDSLRAPDEPVKLENGILAAALPEFATLPPAAEISEDAQQAGINAEGYVVPGAAAVLVATQALNAADSEETDIEKILQTRHFDTPLGPVSFTPEHELSDNPLMLLSWQNGQFVPIFDTDE</sequence>
<evidence type="ECO:0000259" key="4">
    <source>
        <dbReference type="Pfam" id="PF13458"/>
    </source>
</evidence>
<accession>A0A4V6P0A6</accession>
<dbReference type="PANTHER" id="PTHR47151">
    <property type="entry name" value="LEU/ILE/VAL-BINDING ABC TRANSPORTER SUBUNIT"/>
    <property type="match status" value="1"/>
</dbReference>
<keyword evidence="2 3" id="KW-0732">Signal</keyword>
<evidence type="ECO:0000313" key="6">
    <source>
        <dbReference type="Proteomes" id="UP000295097"/>
    </source>
</evidence>
<evidence type="ECO:0000256" key="3">
    <source>
        <dbReference type="SAM" id="SignalP"/>
    </source>
</evidence>
<dbReference type="AlphaFoldDB" id="A0A4V6P0A6"/>
<gene>
    <name evidence="5" type="ORF">EDC90_100833</name>
</gene>
<comment type="similarity">
    <text evidence="1">Belongs to the leucine-binding protein family.</text>
</comment>
<dbReference type="SUPFAM" id="SSF53822">
    <property type="entry name" value="Periplasmic binding protein-like I"/>
    <property type="match status" value="1"/>
</dbReference>
<feature type="chain" id="PRO_5020875183" evidence="3">
    <location>
        <begin position="25"/>
        <end position="363"/>
    </location>
</feature>
<evidence type="ECO:0000313" key="5">
    <source>
        <dbReference type="EMBL" id="TCT40893.1"/>
    </source>
</evidence>
<evidence type="ECO:0000256" key="1">
    <source>
        <dbReference type="ARBA" id="ARBA00010062"/>
    </source>
</evidence>
<comment type="caution">
    <text evidence="5">The sequence shown here is derived from an EMBL/GenBank/DDBJ whole genome shotgun (WGS) entry which is preliminary data.</text>
</comment>
<evidence type="ECO:0000256" key="2">
    <source>
        <dbReference type="ARBA" id="ARBA00022729"/>
    </source>
</evidence>
<feature type="domain" description="Leucine-binding protein" evidence="4">
    <location>
        <begin position="29"/>
        <end position="353"/>
    </location>
</feature>
<dbReference type="InterPro" id="IPR028081">
    <property type="entry name" value="Leu-bd"/>
</dbReference>
<dbReference type="Proteomes" id="UP000295097">
    <property type="component" value="Unassembled WGS sequence"/>
</dbReference>
<protein>
    <submittedName>
        <fullName evidence="5">Amino acid/amide ABC transporter substrate-binding protein (HAAT family)</fullName>
    </submittedName>
</protein>
<dbReference type="Pfam" id="PF13458">
    <property type="entry name" value="Peripla_BP_6"/>
    <property type="match status" value="1"/>
</dbReference>
<organism evidence="5 6">
    <name type="scientific">Martelella mediterranea</name>
    <dbReference type="NCBI Taxonomy" id="293089"/>
    <lineage>
        <taxon>Bacteria</taxon>
        <taxon>Pseudomonadati</taxon>
        <taxon>Pseudomonadota</taxon>
        <taxon>Alphaproteobacteria</taxon>
        <taxon>Hyphomicrobiales</taxon>
        <taxon>Aurantimonadaceae</taxon>
        <taxon>Martelella</taxon>
    </lineage>
</organism>
<name>A0A4V6P0A6_9HYPH</name>
<dbReference type="EMBL" id="SMAR01000008">
    <property type="protein sequence ID" value="TCT40893.1"/>
    <property type="molecule type" value="Genomic_DNA"/>
</dbReference>
<dbReference type="Gene3D" id="3.40.50.2300">
    <property type="match status" value="2"/>
</dbReference>
<proteinExistence type="inferred from homology"/>
<dbReference type="PANTHER" id="PTHR47151:SF2">
    <property type="entry name" value="AMINO ACID BINDING PROTEIN"/>
    <property type="match status" value="1"/>
</dbReference>
<dbReference type="RefSeq" id="WP_245510978.1">
    <property type="nucleotide sequence ID" value="NZ_SMAR01000008.1"/>
</dbReference>
<dbReference type="InterPro" id="IPR028082">
    <property type="entry name" value="Peripla_BP_I"/>
</dbReference>
<feature type="signal peptide" evidence="3">
    <location>
        <begin position="1"/>
        <end position="24"/>
    </location>
</feature>
<keyword evidence="6" id="KW-1185">Reference proteome</keyword>
<dbReference type="CDD" id="cd06342">
    <property type="entry name" value="PBP1_ABC_LIVBP-like"/>
    <property type="match status" value="1"/>
</dbReference>
<reference evidence="5 6" key="1">
    <citation type="submission" date="2019-03" db="EMBL/GenBank/DDBJ databases">
        <title>Freshwater and sediment microbial communities from various areas in North America, analyzing microbe dynamics in response to fracking.</title>
        <authorList>
            <person name="Lamendella R."/>
        </authorList>
    </citation>
    <scope>NUCLEOTIDE SEQUENCE [LARGE SCALE GENOMIC DNA]</scope>
    <source>
        <strain evidence="5 6">175.2</strain>
    </source>
</reference>